<organism evidence="1 2">
    <name type="scientific">Araneus ventricosus</name>
    <name type="common">Orbweaver spider</name>
    <name type="synonym">Epeira ventricosa</name>
    <dbReference type="NCBI Taxonomy" id="182803"/>
    <lineage>
        <taxon>Eukaryota</taxon>
        <taxon>Metazoa</taxon>
        <taxon>Ecdysozoa</taxon>
        <taxon>Arthropoda</taxon>
        <taxon>Chelicerata</taxon>
        <taxon>Arachnida</taxon>
        <taxon>Araneae</taxon>
        <taxon>Araneomorphae</taxon>
        <taxon>Entelegynae</taxon>
        <taxon>Araneoidea</taxon>
        <taxon>Araneidae</taxon>
        <taxon>Araneus</taxon>
    </lineage>
</organism>
<dbReference type="AlphaFoldDB" id="A0A4Y2STF0"/>
<reference evidence="1 2" key="1">
    <citation type="journal article" date="2019" name="Sci. Rep.">
        <title>Orb-weaving spider Araneus ventricosus genome elucidates the spidroin gene catalogue.</title>
        <authorList>
            <person name="Kono N."/>
            <person name="Nakamura H."/>
            <person name="Ohtoshi R."/>
            <person name="Moran D.A.P."/>
            <person name="Shinohara A."/>
            <person name="Yoshida Y."/>
            <person name="Fujiwara M."/>
            <person name="Mori M."/>
            <person name="Tomita M."/>
            <person name="Arakawa K."/>
        </authorList>
    </citation>
    <scope>NUCLEOTIDE SEQUENCE [LARGE SCALE GENOMIC DNA]</scope>
</reference>
<proteinExistence type="predicted"/>
<evidence type="ECO:0000313" key="2">
    <source>
        <dbReference type="Proteomes" id="UP000499080"/>
    </source>
</evidence>
<evidence type="ECO:0000313" key="1">
    <source>
        <dbReference type="EMBL" id="GBN90235.1"/>
    </source>
</evidence>
<dbReference type="PANTHER" id="PTHR46114:SF1">
    <property type="entry name" value="ZAD DOMAIN-CONTAINING PROTEIN"/>
    <property type="match status" value="1"/>
</dbReference>
<comment type="caution">
    <text evidence="1">The sequence shown here is derived from an EMBL/GenBank/DDBJ whole genome shotgun (WGS) entry which is preliminary data.</text>
</comment>
<accession>A0A4Y2STF0</accession>
<sequence>MSLKLHGLDSHLNFFPQNLGAISDEHGERFHLDISVFEKRFSGRWNRSMLAEYCGKVAGKLWDRGSLLVGSRLRDRRVPDSMPNSTWDPSCAWAWCKLNRPSWAKRPPAGVA</sequence>
<protein>
    <submittedName>
        <fullName evidence="1">Uncharacterized protein</fullName>
    </submittedName>
</protein>
<dbReference type="Proteomes" id="UP000499080">
    <property type="component" value="Unassembled WGS sequence"/>
</dbReference>
<dbReference type="PANTHER" id="PTHR46114">
    <property type="entry name" value="APPLE DOMAIN-CONTAINING PROTEIN"/>
    <property type="match status" value="1"/>
</dbReference>
<dbReference type="EMBL" id="BGPR01023226">
    <property type="protein sequence ID" value="GBN90235.1"/>
    <property type="molecule type" value="Genomic_DNA"/>
</dbReference>
<gene>
    <name evidence="1" type="ORF">AVEN_15933_1</name>
</gene>
<keyword evidence="2" id="KW-1185">Reference proteome</keyword>
<name>A0A4Y2STF0_ARAVE</name>